<accession>A0A5C6UZY0</accession>
<evidence type="ECO:0000256" key="7">
    <source>
        <dbReference type="ARBA" id="ARBA00022801"/>
    </source>
</evidence>
<dbReference type="Proteomes" id="UP000321168">
    <property type="component" value="Unassembled WGS sequence"/>
</dbReference>
<comment type="caution">
    <text evidence="13">The sequence shown here is derived from an EMBL/GenBank/DDBJ whole genome shotgun (WGS) entry which is preliminary data.</text>
</comment>
<organism evidence="13 14">
    <name type="scientific">Luteibaculum oceani</name>
    <dbReference type="NCBI Taxonomy" id="1294296"/>
    <lineage>
        <taxon>Bacteria</taxon>
        <taxon>Pseudomonadati</taxon>
        <taxon>Bacteroidota</taxon>
        <taxon>Flavobacteriia</taxon>
        <taxon>Flavobacteriales</taxon>
        <taxon>Luteibaculaceae</taxon>
        <taxon>Luteibaculum</taxon>
    </lineage>
</organism>
<feature type="active site" description="Proton acceptor" evidence="9 10">
    <location>
        <position position="65"/>
    </location>
</feature>
<dbReference type="EC" id="3.2.2.27" evidence="4 9"/>
<keyword evidence="8 9" id="KW-0234">DNA repair</keyword>
<comment type="subcellular location">
    <subcellularLocation>
        <location evidence="9">Cytoplasm</location>
    </subcellularLocation>
</comment>
<dbReference type="HAMAP" id="MF_00148">
    <property type="entry name" value="UDG"/>
    <property type="match status" value="1"/>
</dbReference>
<keyword evidence="7 9" id="KW-0378">Hydrolase</keyword>
<comment type="catalytic activity">
    <reaction evidence="1 9 11">
        <text>Hydrolyzes single-stranded DNA or mismatched double-stranded DNA and polynucleotides, releasing free uracil.</text>
        <dbReference type="EC" id="3.2.2.27"/>
    </reaction>
</comment>
<dbReference type="GO" id="GO:0097510">
    <property type="term" value="P:base-excision repair, AP site formation via deaminated base removal"/>
    <property type="evidence" value="ECO:0007669"/>
    <property type="project" value="TreeGrafter"/>
</dbReference>
<gene>
    <name evidence="9" type="primary">ung</name>
    <name evidence="13" type="ORF">FRX97_10735</name>
</gene>
<evidence type="ECO:0000256" key="11">
    <source>
        <dbReference type="RuleBase" id="RU003780"/>
    </source>
</evidence>
<dbReference type="NCBIfam" id="NF003589">
    <property type="entry name" value="PRK05254.1-2"/>
    <property type="match status" value="1"/>
</dbReference>
<dbReference type="AlphaFoldDB" id="A0A5C6UZY0"/>
<feature type="domain" description="Uracil-DNA glycosylase-like" evidence="12">
    <location>
        <begin position="50"/>
        <end position="210"/>
    </location>
</feature>
<keyword evidence="9" id="KW-0963">Cytoplasm</keyword>
<keyword evidence="14" id="KW-1185">Reference proteome</keyword>
<protein>
    <recommendedName>
        <fullName evidence="5 9">Uracil-DNA glycosylase</fullName>
        <shortName evidence="9">UDG</shortName>
        <ecNumber evidence="4 9">3.2.2.27</ecNumber>
    </recommendedName>
</protein>
<dbReference type="OrthoDB" id="9804372at2"/>
<dbReference type="GO" id="GO:0004844">
    <property type="term" value="F:uracil DNA N-glycosylase activity"/>
    <property type="evidence" value="ECO:0007669"/>
    <property type="project" value="UniProtKB-UniRule"/>
</dbReference>
<reference evidence="13 14" key="1">
    <citation type="submission" date="2019-08" db="EMBL/GenBank/DDBJ databases">
        <title>Genome of Luteibaculum oceani JCM 18817.</title>
        <authorList>
            <person name="Bowman J.P."/>
        </authorList>
    </citation>
    <scope>NUCLEOTIDE SEQUENCE [LARGE SCALE GENOMIC DNA]</scope>
    <source>
        <strain evidence="13 14">JCM 18817</strain>
    </source>
</reference>
<dbReference type="SMART" id="SM00987">
    <property type="entry name" value="UreE_C"/>
    <property type="match status" value="1"/>
</dbReference>
<name>A0A5C6UZY0_9FLAO</name>
<dbReference type="SUPFAM" id="SSF52141">
    <property type="entry name" value="Uracil-DNA glycosylase-like"/>
    <property type="match status" value="1"/>
</dbReference>
<dbReference type="InterPro" id="IPR036895">
    <property type="entry name" value="Uracil-DNA_glycosylase-like_sf"/>
</dbReference>
<dbReference type="SMART" id="SM00986">
    <property type="entry name" value="UDG"/>
    <property type="match status" value="1"/>
</dbReference>
<comment type="function">
    <text evidence="2 9 11">Excises uracil residues from the DNA which can arise as a result of misincorporation of dUMP residues by DNA polymerase or due to deamination of cytosine.</text>
</comment>
<dbReference type="Gene3D" id="3.40.470.10">
    <property type="entry name" value="Uracil-DNA glycosylase-like domain"/>
    <property type="match status" value="1"/>
</dbReference>
<evidence type="ECO:0000256" key="10">
    <source>
        <dbReference type="PROSITE-ProRule" id="PRU10072"/>
    </source>
</evidence>
<evidence type="ECO:0000256" key="3">
    <source>
        <dbReference type="ARBA" id="ARBA00008184"/>
    </source>
</evidence>
<dbReference type="EMBL" id="VORB01000010">
    <property type="protein sequence ID" value="TXC76215.1"/>
    <property type="molecule type" value="Genomic_DNA"/>
</dbReference>
<evidence type="ECO:0000256" key="1">
    <source>
        <dbReference type="ARBA" id="ARBA00001400"/>
    </source>
</evidence>
<dbReference type="PANTHER" id="PTHR11264">
    <property type="entry name" value="URACIL-DNA GLYCOSYLASE"/>
    <property type="match status" value="1"/>
</dbReference>
<dbReference type="NCBIfam" id="TIGR00628">
    <property type="entry name" value="ung"/>
    <property type="match status" value="1"/>
</dbReference>
<proteinExistence type="inferred from homology"/>
<evidence type="ECO:0000256" key="2">
    <source>
        <dbReference type="ARBA" id="ARBA00002631"/>
    </source>
</evidence>
<dbReference type="NCBIfam" id="NF003591">
    <property type="entry name" value="PRK05254.1-4"/>
    <property type="match status" value="1"/>
</dbReference>
<comment type="similarity">
    <text evidence="3 9 11">Belongs to the uracil-DNA glycosylase (UDG) superfamily. UNG family.</text>
</comment>
<dbReference type="Pfam" id="PF03167">
    <property type="entry name" value="UDG"/>
    <property type="match status" value="1"/>
</dbReference>
<evidence type="ECO:0000256" key="5">
    <source>
        <dbReference type="ARBA" id="ARBA00018429"/>
    </source>
</evidence>
<dbReference type="FunFam" id="3.40.470.10:FF:000001">
    <property type="entry name" value="Uracil-DNA glycosylase"/>
    <property type="match status" value="1"/>
</dbReference>
<evidence type="ECO:0000313" key="14">
    <source>
        <dbReference type="Proteomes" id="UP000321168"/>
    </source>
</evidence>
<dbReference type="InterPro" id="IPR002043">
    <property type="entry name" value="UDG_fam1"/>
</dbReference>
<sequence>MELKINPVWKDILASEFSQDYFKELMVFLNEECKENTIYPPKELIFNAFNHCDPHEIKVVILGQDPYHGPNQANGLAFSVNPGVKIPPSLRNIFKELQLEYRFDIPKSGDLSFWADQGVLLLNTTLTVRAGEAASHQNKGWELFTDRVIKHLAGTFENLVYLLWGSHAHKKESHIPESKNLILKAVHPSPLSASRGFFGCNHFIECNEYLLKVGKTPIQWGSTTPTLFD</sequence>
<dbReference type="RefSeq" id="WP_147015217.1">
    <property type="nucleotide sequence ID" value="NZ_VORB01000010.1"/>
</dbReference>
<dbReference type="GO" id="GO:0005737">
    <property type="term" value="C:cytoplasm"/>
    <property type="evidence" value="ECO:0007669"/>
    <property type="project" value="UniProtKB-SubCell"/>
</dbReference>
<dbReference type="PROSITE" id="PS00130">
    <property type="entry name" value="U_DNA_GLYCOSYLASE"/>
    <property type="match status" value="1"/>
</dbReference>
<evidence type="ECO:0000256" key="6">
    <source>
        <dbReference type="ARBA" id="ARBA00022763"/>
    </source>
</evidence>
<dbReference type="NCBIfam" id="NF003588">
    <property type="entry name" value="PRK05254.1-1"/>
    <property type="match status" value="1"/>
</dbReference>
<dbReference type="InterPro" id="IPR018085">
    <property type="entry name" value="Ura-DNA_Glyclase_AS"/>
</dbReference>
<keyword evidence="13" id="KW-0326">Glycosidase</keyword>
<evidence type="ECO:0000256" key="8">
    <source>
        <dbReference type="ARBA" id="ARBA00023204"/>
    </source>
</evidence>
<dbReference type="CDD" id="cd10027">
    <property type="entry name" value="UDG-F1-like"/>
    <property type="match status" value="1"/>
</dbReference>
<keyword evidence="6 9" id="KW-0227">DNA damage</keyword>
<evidence type="ECO:0000259" key="12">
    <source>
        <dbReference type="SMART" id="SM00986"/>
    </source>
</evidence>
<dbReference type="InterPro" id="IPR005122">
    <property type="entry name" value="Uracil-DNA_glycosylase-like"/>
</dbReference>
<dbReference type="PANTHER" id="PTHR11264:SF0">
    <property type="entry name" value="URACIL-DNA GLYCOSYLASE"/>
    <property type="match status" value="1"/>
</dbReference>
<evidence type="ECO:0000313" key="13">
    <source>
        <dbReference type="EMBL" id="TXC76215.1"/>
    </source>
</evidence>
<dbReference type="NCBIfam" id="NF003592">
    <property type="entry name" value="PRK05254.1-5"/>
    <property type="match status" value="1"/>
</dbReference>
<evidence type="ECO:0000256" key="9">
    <source>
        <dbReference type="HAMAP-Rule" id="MF_00148"/>
    </source>
</evidence>
<evidence type="ECO:0000256" key="4">
    <source>
        <dbReference type="ARBA" id="ARBA00012030"/>
    </source>
</evidence>